<protein>
    <submittedName>
        <fullName evidence="1">Uncharacterized protein</fullName>
    </submittedName>
</protein>
<comment type="caution">
    <text evidence="1">The sequence shown here is derived from an EMBL/GenBank/DDBJ whole genome shotgun (WGS) entry which is preliminary data.</text>
</comment>
<evidence type="ECO:0000313" key="2">
    <source>
        <dbReference type="Proteomes" id="UP000006073"/>
    </source>
</evidence>
<sequence>MSELMIIGVSFWEYTCEIGNNKKNKIAPSIFRLFACIKTGGNGIEVFNSFQLKRKLFG</sequence>
<evidence type="ECO:0000313" key="1">
    <source>
        <dbReference type="EMBL" id="EOZ95378.1"/>
    </source>
</evidence>
<gene>
    <name evidence="1" type="ORF">A33Q_3298</name>
</gene>
<reference evidence="1 2" key="1">
    <citation type="journal article" date="2013" name="Genome Announc.">
        <title>Draft Genome Sequence of Indibacter alkaliphilus Strain LW1T, Isolated from Lonar Lake, a Haloalkaline Lake in the Buldana District of Maharashtra, India.</title>
        <authorList>
            <person name="Singh A."/>
            <person name="Kumar Jangir P."/>
            <person name="Sharma R."/>
            <person name="Singh A."/>
            <person name="Kumar Pinnaka A."/>
            <person name="Shivaji S."/>
        </authorList>
    </citation>
    <scope>NUCLEOTIDE SEQUENCE [LARGE SCALE GENOMIC DNA]</scope>
    <source>
        <strain evidence="2">CCUG 57479 / KCTC 22604 / LW1</strain>
    </source>
</reference>
<proteinExistence type="predicted"/>
<name>S2DZZ7_INDAL</name>
<organism evidence="1 2">
    <name type="scientific">Indibacter alkaliphilus (strain CCUG 57479 / KCTC 22604 / LW1)</name>
    <dbReference type="NCBI Taxonomy" id="1189612"/>
    <lineage>
        <taxon>Bacteria</taxon>
        <taxon>Pseudomonadati</taxon>
        <taxon>Bacteroidota</taxon>
        <taxon>Cytophagia</taxon>
        <taxon>Cytophagales</taxon>
        <taxon>Cyclobacteriaceae</taxon>
    </lineage>
</organism>
<dbReference type="AlphaFoldDB" id="S2DZZ7"/>
<keyword evidence="2" id="KW-1185">Reference proteome</keyword>
<accession>S2DZZ7</accession>
<dbReference type="EMBL" id="ALWO02000038">
    <property type="protein sequence ID" value="EOZ95378.1"/>
    <property type="molecule type" value="Genomic_DNA"/>
</dbReference>
<dbReference type="Proteomes" id="UP000006073">
    <property type="component" value="Unassembled WGS sequence"/>
</dbReference>